<comment type="caution">
    <text evidence="2">The sequence shown here is derived from an EMBL/GenBank/DDBJ whole genome shotgun (WGS) entry which is preliminary data.</text>
</comment>
<accession>A0A8J5TEM1</accession>
<dbReference type="AlphaFoldDB" id="A0A8J5TEM1"/>
<proteinExistence type="predicted"/>
<evidence type="ECO:0000313" key="3">
    <source>
        <dbReference type="Proteomes" id="UP000729402"/>
    </source>
</evidence>
<feature type="region of interest" description="Disordered" evidence="1">
    <location>
        <begin position="40"/>
        <end position="64"/>
    </location>
</feature>
<reference evidence="2" key="1">
    <citation type="journal article" date="2021" name="bioRxiv">
        <title>Whole Genome Assembly and Annotation of Northern Wild Rice, Zizania palustris L., Supports a Whole Genome Duplication in the Zizania Genus.</title>
        <authorList>
            <person name="Haas M."/>
            <person name="Kono T."/>
            <person name="Macchietto M."/>
            <person name="Millas R."/>
            <person name="McGilp L."/>
            <person name="Shao M."/>
            <person name="Duquette J."/>
            <person name="Hirsch C.N."/>
            <person name="Kimball J."/>
        </authorList>
    </citation>
    <scope>NUCLEOTIDE SEQUENCE</scope>
    <source>
        <tissue evidence="2">Fresh leaf tissue</tissue>
    </source>
</reference>
<keyword evidence="3" id="KW-1185">Reference proteome</keyword>
<protein>
    <submittedName>
        <fullName evidence="2">Uncharacterized protein</fullName>
    </submittedName>
</protein>
<evidence type="ECO:0000313" key="2">
    <source>
        <dbReference type="EMBL" id="KAG8080663.1"/>
    </source>
</evidence>
<reference evidence="2" key="2">
    <citation type="submission" date="2021-02" db="EMBL/GenBank/DDBJ databases">
        <authorList>
            <person name="Kimball J.A."/>
            <person name="Haas M.W."/>
            <person name="Macchietto M."/>
            <person name="Kono T."/>
            <person name="Duquette J."/>
            <person name="Shao M."/>
        </authorList>
    </citation>
    <scope>NUCLEOTIDE SEQUENCE</scope>
    <source>
        <tissue evidence="2">Fresh leaf tissue</tissue>
    </source>
</reference>
<organism evidence="2 3">
    <name type="scientific">Zizania palustris</name>
    <name type="common">Northern wild rice</name>
    <dbReference type="NCBI Taxonomy" id="103762"/>
    <lineage>
        <taxon>Eukaryota</taxon>
        <taxon>Viridiplantae</taxon>
        <taxon>Streptophyta</taxon>
        <taxon>Embryophyta</taxon>
        <taxon>Tracheophyta</taxon>
        <taxon>Spermatophyta</taxon>
        <taxon>Magnoliopsida</taxon>
        <taxon>Liliopsida</taxon>
        <taxon>Poales</taxon>
        <taxon>Poaceae</taxon>
        <taxon>BOP clade</taxon>
        <taxon>Oryzoideae</taxon>
        <taxon>Oryzeae</taxon>
        <taxon>Zizaniinae</taxon>
        <taxon>Zizania</taxon>
    </lineage>
</organism>
<gene>
    <name evidence="2" type="ORF">GUJ93_ZPchr0007g5961</name>
</gene>
<evidence type="ECO:0000256" key="1">
    <source>
        <dbReference type="SAM" id="MobiDB-lite"/>
    </source>
</evidence>
<dbReference type="EMBL" id="JAAALK010000282">
    <property type="protein sequence ID" value="KAG8080663.1"/>
    <property type="molecule type" value="Genomic_DNA"/>
</dbReference>
<dbReference type="Proteomes" id="UP000729402">
    <property type="component" value="Unassembled WGS sequence"/>
</dbReference>
<sequence length="103" mass="10915">MWRQAVTGGSEGWRPLVNGSQERVGLWRLAMAGRSMIGPYARDDDGDVEVGNGGEVGDKSDTNQVPAELGAVAIDEESSAPQPPLPATERCSVAFVDMGNKLE</sequence>
<name>A0A8J5TEM1_ZIZPA</name>